<dbReference type="PANTHER" id="PTHR30511">
    <property type="entry name" value="ALANINE RACEMASE"/>
    <property type="match status" value="1"/>
</dbReference>
<dbReference type="SUPFAM" id="SSF50621">
    <property type="entry name" value="Alanine racemase C-terminal domain-like"/>
    <property type="match status" value="1"/>
</dbReference>
<proteinExistence type="predicted"/>
<dbReference type="RefSeq" id="WP_255226251.1">
    <property type="nucleotide sequence ID" value="NZ_JAJEKE010000002.1"/>
</dbReference>
<name>A0ABT1NBU9_9FIRM</name>
<evidence type="ECO:0000256" key="2">
    <source>
        <dbReference type="ARBA" id="ARBA00022898"/>
    </source>
</evidence>
<dbReference type="Gene3D" id="3.20.20.10">
    <property type="entry name" value="Alanine racemase"/>
    <property type="match status" value="1"/>
</dbReference>
<dbReference type="EC" id="5.1.1.1" evidence="5"/>
<protein>
    <submittedName>
        <fullName evidence="5">Alanine racemase</fullName>
        <ecNumber evidence="5">5.1.1.1</ecNumber>
    </submittedName>
</protein>
<dbReference type="SMART" id="SM01005">
    <property type="entry name" value="Ala_racemase_C"/>
    <property type="match status" value="1"/>
</dbReference>
<dbReference type="InterPro" id="IPR000821">
    <property type="entry name" value="Ala_racemase"/>
</dbReference>
<dbReference type="NCBIfam" id="TIGR00492">
    <property type="entry name" value="alr"/>
    <property type="match status" value="1"/>
</dbReference>
<sequence length="256" mass="28857">MYQKCNDESVDIIKDITKLSNINVEGIFTHFATSDMKNKEYVYKQFKRYKQFIEKLEKKGVMIPIKHISNTGIILDSPELHQDMVRFGSMVYGTYSSYDIKTERVRLKDALSIRAEVAQVKEVEPGEGIGYDLTYITKKRTKIATLPIGYADLAIRKLKNKGYVLIKGIKAPIVGSVCMDQLMVDVTGIDVKMGDVATLIGEDAGNIISIKEVADLLGIDDYELIISIDKRLPKKYIKNGKVIKIIDINVELSNLI</sequence>
<evidence type="ECO:0000256" key="1">
    <source>
        <dbReference type="ARBA" id="ARBA00001933"/>
    </source>
</evidence>
<dbReference type="SUPFAM" id="SSF51419">
    <property type="entry name" value="PLP-binding barrel"/>
    <property type="match status" value="1"/>
</dbReference>
<dbReference type="CDD" id="cd00430">
    <property type="entry name" value="PLPDE_III_AR"/>
    <property type="match status" value="1"/>
</dbReference>
<dbReference type="Pfam" id="PF00842">
    <property type="entry name" value="Ala_racemase_C"/>
    <property type="match status" value="1"/>
</dbReference>
<reference evidence="5 6" key="1">
    <citation type="submission" date="2021-10" db="EMBL/GenBank/DDBJ databases">
        <title>Lutispora strain m25 sp. nov., a thermophilic, non-spore-forming bacterium isolated from a lab-scale methanogenic bioreactor digesting anaerobic sludge.</title>
        <authorList>
            <person name="El Houari A."/>
            <person name="Mcdonald J."/>
        </authorList>
    </citation>
    <scope>NUCLEOTIDE SEQUENCE [LARGE SCALE GENOMIC DNA]</scope>
    <source>
        <strain evidence="6">m25</strain>
    </source>
</reference>
<dbReference type="InterPro" id="IPR001608">
    <property type="entry name" value="Ala_racemase_N"/>
</dbReference>
<keyword evidence="6" id="KW-1185">Reference proteome</keyword>
<accession>A0ABT1NBU9</accession>
<dbReference type="PRINTS" id="PR00992">
    <property type="entry name" value="ALARACEMASE"/>
</dbReference>
<feature type="domain" description="Alanine racemase C-terminal" evidence="4">
    <location>
        <begin position="110"/>
        <end position="237"/>
    </location>
</feature>
<dbReference type="InterPro" id="IPR029066">
    <property type="entry name" value="PLP-binding_barrel"/>
</dbReference>
<dbReference type="InterPro" id="IPR009006">
    <property type="entry name" value="Ala_racemase/Decarboxylase_C"/>
</dbReference>
<evidence type="ECO:0000256" key="3">
    <source>
        <dbReference type="ARBA" id="ARBA00023235"/>
    </source>
</evidence>
<comment type="cofactor">
    <cofactor evidence="1">
        <name>pyridoxal 5'-phosphate</name>
        <dbReference type="ChEBI" id="CHEBI:597326"/>
    </cofactor>
</comment>
<comment type="caution">
    <text evidence="5">The sequence shown here is derived from an EMBL/GenBank/DDBJ whole genome shotgun (WGS) entry which is preliminary data.</text>
</comment>
<evidence type="ECO:0000259" key="4">
    <source>
        <dbReference type="SMART" id="SM01005"/>
    </source>
</evidence>
<gene>
    <name evidence="5" type="primary">alr</name>
    <name evidence="5" type="ORF">LJD61_04125</name>
</gene>
<dbReference type="PANTHER" id="PTHR30511:SF0">
    <property type="entry name" value="ALANINE RACEMASE, CATABOLIC-RELATED"/>
    <property type="match status" value="1"/>
</dbReference>
<dbReference type="Gene3D" id="2.40.37.10">
    <property type="entry name" value="Lyase, Ornithine Decarboxylase, Chain A, domain 1"/>
    <property type="match status" value="1"/>
</dbReference>
<dbReference type="EMBL" id="JAJEKE010000002">
    <property type="protein sequence ID" value="MCQ1528732.1"/>
    <property type="molecule type" value="Genomic_DNA"/>
</dbReference>
<evidence type="ECO:0000313" key="5">
    <source>
        <dbReference type="EMBL" id="MCQ1528732.1"/>
    </source>
</evidence>
<keyword evidence="2" id="KW-0663">Pyridoxal phosphate</keyword>
<dbReference type="GO" id="GO:0008784">
    <property type="term" value="F:alanine racemase activity"/>
    <property type="evidence" value="ECO:0007669"/>
    <property type="project" value="UniProtKB-EC"/>
</dbReference>
<dbReference type="Proteomes" id="UP001651880">
    <property type="component" value="Unassembled WGS sequence"/>
</dbReference>
<evidence type="ECO:0000313" key="6">
    <source>
        <dbReference type="Proteomes" id="UP001651880"/>
    </source>
</evidence>
<dbReference type="InterPro" id="IPR011079">
    <property type="entry name" value="Ala_racemase_C"/>
</dbReference>
<dbReference type="Pfam" id="PF01168">
    <property type="entry name" value="Ala_racemase_N"/>
    <property type="match status" value="1"/>
</dbReference>
<organism evidence="5 6">
    <name type="scientific">Lutispora saccharofermentans</name>
    <dbReference type="NCBI Taxonomy" id="3024236"/>
    <lineage>
        <taxon>Bacteria</taxon>
        <taxon>Bacillati</taxon>
        <taxon>Bacillota</taxon>
        <taxon>Clostridia</taxon>
        <taxon>Lutisporales</taxon>
        <taxon>Lutisporaceae</taxon>
        <taxon>Lutispora</taxon>
    </lineage>
</organism>
<keyword evidence="3 5" id="KW-0413">Isomerase</keyword>